<organism evidence="7 8">
    <name type="scientific">Colocasia esculenta</name>
    <name type="common">Wild taro</name>
    <name type="synonym">Arum esculentum</name>
    <dbReference type="NCBI Taxonomy" id="4460"/>
    <lineage>
        <taxon>Eukaryota</taxon>
        <taxon>Viridiplantae</taxon>
        <taxon>Streptophyta</taxon>
        <taxon>Embryophyta</taxon>
        <taxon>Tracheophyta</taxon>
        <taxon>Spermatophyta</taxon>
        <taxon>Magnoliopsida</taxon>
        <taxon>Liliopsida</taxon>
        <taxon>Araceae</taxon>
        <taxon>Aroideae</taxon>
        <taxon>Colocasieae</taxon>
        <taxon>Colocasia</taxon>
    </lineage>
</organism>
<evidence type="ECO:0000313" key="8">
    <source>
        <dbReference type="Proteomes" id="UP000652761"/>
    </source>
</evidence>
<dbReference type="EMBL" id="NMUH01005928">
    <property type="protein sequence ID" value="MQM14023.1"/>
    <property type="molecule type" value="Genomic_DNA"/>
</dbReference>
<proteinExistence type="inferred from homology"/>
<protein>
    <submittedName>
        <fullName evidence="7">Uncharacterized protein</fullName>
    </submittedName>
</protein>
<evidence type="ECO:0000256" key="4">
    <source>
        <dbReference type="ARBA" id="ARBA00022989"/>
    </source>
</evidence>
<dbReference type="AlphaFoldDB" id="A0A843WRF3"/>
<evidence type="ECO:0000256" key="5">
    <source>
        <dbReference type="ARBA" id="ARBA00023136"/>
    </source>
</evidence>
<keyword evidence="8" id="KW-1185">Reference proteome</keyword>
<dbReference type="OrthoDB" id="430207at2759"/>
<dbReference type="Proteomes" id="UP000652761">
    <property type="component" value="Unassembled WGS sequence"/>
</dbReference>
<keyword evidence="4" id="KW-1133">Transmembrane helix</keyword>
<gene>
    <name evidence="7" type="ORF">Taro_046950</name>
</gene>
<name>A0A843WRF3_COLES</name>
<reference evidence="7" key="1">
    <citation type="submission" date="2017-07" db="EMBL/GenBank/DDBJ databases">
        <title>Taro Niue Genome Assembly and Annotation.</title>
        <authorList>
            <person name="Atibalentja N."/>
            <person name="Keating K."/>
            <person name="Fields C.J."/>
        </authorList>
    </citation>
    <scope>NUCLEOTIDE SEQUENCE</scope>
    <source>
        <strain evidence="7">Niue_2</strain>
        <tissue evidence="7">Leaf</tissue>
    </source>
</reference>
<dbReference type="PANTHER" id="PTHR11266">
    <property type="entry name" value="PEROXISOMAL MEMBRANE PROTEIN 2, PXMP2 MPV17"/>
    <property type="match status" value="1"/>
</dbReference>
<dbReference type="GO" id="GO:0016020">
    <property type="term" value="C:membrane"/>
    <property type="evidence" value="ECO:0007669"/>
    <property type="project" value="UniProtKB-SubCell"/>
</dbReference>
<comment type="caution">
    <text evidence="7">The sequence shown here is derived from an EMBL/GenBank/DDBJ whole genome shotgun (WGS) entry which is preliminary data.</text>
</comment>
<dbReference type="PANTHER" id="PTHR11266:SF18">
    <property type="entry name" value="OS12G0508100 PROTEIN"/>
    <property type="match status" value="1"/>
</dbReference>
<keyword evidence="3" id="KW-0812">Transmembrane</keyword>
<dbReference type="InterPro" id="IPR007248">
    <property type="entry name" value="Mpv17_PMP22"/>
</dbReference>
<evidence type="ECO:0000313" key="7">
    <source>
        <dbReference type="EMBL" id="MQM14023.1"/>
    </source>
</evidence>
<comment type="similarity">
    <text evidence="2 6">Belongs to the peroxisomal membrane protein PXMP2/4 family.</text>
</comment>
<dbReference type="Pfam" id="PF04117">
    <property type="entry name" value="Mpv17_PMP22"/>
    <property type="match status" value="1"/>
</dbReference>
<sequence>MTTSNDNDDNHDAMASLLKLLDCIDLFSSIKLSDDGEVSRSLRSKVTVHGCLLNKSQECSKVLKTAPENSGTRELWQFTGPSETVSEIIARLKRDLPPTFVNGLIYWPMCDFITFRFVPVRLQPLVSNSFSFIWTIYITYMASLKKATTKCLMPSLEDKKNDVDCLTNNHIS</sequence>
<accession>A0A843WRF3</accession>
<comment type="subcellular location">
    <subcellularLocation>
        <location evidence="1">Membrane</location>
        <topology evidence="1">Multi-pass membrane protein</topology>
    </subcellularLocation>
</comment>
<dbReference type="GO" id="GO:0005737">
    <property type="term" value="C:cytoplasm"/>
    <property type="evidence" value="ECO:0007669"/>
    <property type="project" value="TreeGrafter"/>
</dbReference>
<evidence type="ECO:0000256" key="6">
    <source>
        <dbReference type="RuleBase" id="RU363053"/>
    </source>
</evidence>
<keyword evidence="5" id="KW-0472">Membrane</keyword>
<evidence type="ECO:0000256" key="1">
    <source>
        <dbReference type="ARBA" id="ARBA00004141"/>
    </source>
</evidence>
<evidence type="ECO:0000256" key="2">
    <source>
        <dbReference type="ARBA" id="ARBA00006824"/>
    </source>
</evidence>
<evidence type="ECO:0000256" key="3">
    <source>
        <dbReference type="ARBA" id="ARBA00022692"/>
    </source>
</evidence>